<evidence type="ECO:0008006" key="7">
    <source>
        <dbReference type="Google" id="ProtNLM"/>
    </source>
</evidence>
<dbReference type="InterPro" id="IPR007325">
    <property type="entry name" value="KFase/CYL"/>
</dbReference>
<dbReference type="PANTHER" id="PTHR31118">
    <property type="entry name" value="CYCLASE-LIKE PROTEIN 2"/>
    <property type="match status" value="1"/>
</dbReference>
<dbReference type="STRING" id="4540.A0A3L6QDU2"/>
<evidence type="ECO:0000256" key="1">
    <source>
        <dbReference type="ARBA" id="ARBA00004498"/>
    </source>
</evidence>
<dbReference type="Pfam" id="PF04199">
    <property type="entry name" value="Cyclase"/>
    <property type="match status" value="2"/>
</dbReference>
<keyword evidence="4" id="KW-0732">Signal</keyword>
<evidence type="ECO:0000313" key="5">
    <source>
        <dbReference type="EMBL" id="RLM78873.1"/>
    </source>
</evidence>
<proteinExistence type="inferred from homology"/>
<comment type="similarity">
    <text evidence="2">Belongs to the Cyclase 1 superfamily.</text>
</comment>
<dbReference type="InterPro" id="IPR037175">
    <property type="entry name" value="KFase_sf"/>
</dbReference>
<dbReference type="PANTHER" id="PTHR31118:SF27">
    <property type="entry name" value="CYCLASE-LIKE PROTEIN 1"/>
    <property type="match status" value="1"/>
</dbReference>
<dbReference type="SUPFAM" id="SSF102198">
    <property type="entry name" value="Putative cyclase"/>
    <property type="match status" value="2"/>
</dbReference>
<comment type="subcellular location">
    <subcellularLocation>
        <location evidence="1">Secreted</location>
        <location evidence="1">Extracellular space</location>
        <location evidence="1">Extracellular matrix</location>
    </subcellularLocation>
</comment>
<dbReference type="GO" id="GO:0004061">
    <property type="term" value="F:arylformamidase activity"/>
    <property type="evidence" value="ECO:0007669"/>
    <property type="project" value="InterPro"/>
</dbReference>
<dbReference type="AlphaFoldDB" id="A0A3L6QDU2"/>
<dbReference type="Gene3D" id="3.50.30.50">
    <property type="entry name" value="Putative cyclase"/>
    <property type="match status" value="2"/>
</dbReference>
<accession>A0A3L6QDU2</accession>
<feature type="chain" id="PRO_5018216105" description="Kynurenine formamidase-like" evidence="4">
    <location>
        <begin position="22"/>
        <end position="315"/>
    </location>
</feature>
<keyword evidence="3" id="KW-0272">Extracellular matrix</keyword>
<dbReference type="OrthoDB" id="10456977at2759"/>
<dbReference type="EMBL" id="PQIB02000012">
    <property type="protein sequence ID" value="RLM78873.1"/>
    <property type="molecule type" value="Genomic_DNA"/>
</dbReference>
<evidence type="ECO:0000256" key="4">
    <source>
        <dbReference type="SAM" id="SignalP"/>
    </source>
</evidence>
<gene>
    <name evidence="5" type="ORF">C2845_PM12G05120</name>
</gene>
<dbReference type="Proteomes" id="UP000275267">
    <property type="component" value="Unassembled WGS sequence"/>
</dbReference>
<organism evidence="5 6">
    <name type="scientific">Panicum miliaceum</name>
    <name type="common">Proso millet</name>
    <name type="synonym">Broomcorn millet</name>
    <dbReference type="NCBI Taxonomy" id="4540"/>
    <lineage>
        <taxon>Eukaryota</taxon>
        <taxon>Viridiplantae</taxon>
        <taxon>Streptophyta</taxon>
        <taxon>Embryophyta</taxon>
        <taxon>Tracheophyta</taxon>
        <taxon>Spermatophyta</taxon>
        <taxon>Magnoliopsida</taxon>
        <taxon>Liliopsida</taxon>
        <taxon>Poales</taxon>
        <taxon>Poaceae</taxon>
        <taxon>PACMAD clade</taxon>
        <taxon>Panicoideae</taxon>
        <taxon>Panicodae</taxon>
        <taxon>Paniceae</taxon>
        <taxon>Panicinae</taxon>
        <taxon>Panicum</taxon>
        <taxon>Panicum sect. Panicum</taxon>
    </lineage>
</organism>
<evidence type="ECO:0000256" key="3">
    <source>
        <dbReference type="ARBA" id="ARBA00022530"/>
    </source>
</evidence>
<evidence type="ECO:0000313" key="6">
    <source>
        <dbReference type="Proteomes" id="UP000275267"/>
    </source>
</evidence>
<name>A0A3L6QDU2_PANMI</name>
<protein>
    <recommendedName>
        <fullName evidence="7">Kynurenine formamidase-like</fullName>
    </recommendedName>
</protein>
<keyword evidence="6" id="KW-1185">Reference proteome</keyword>
<feature type="signal peptide" evidence="4">
    <location>
        <begin position="1"/>
        <end position="21"/>
    </location>
</feature>
<keyword evidence="3" id="KW-0964">Secreted</keyword>
<dbReference type="GO" id="GO:0019441">
    <property type="term" value="P:L-tryptophan catabolic process to kynurenine"/>
    <property type="evidence" value="ECO:0007669"/>
    <property type="project" value="InterPro"/>
</dbReference>
<comment type="caution">
    <text evidence="5">The sequence shown here is derived from an EMBL/GenBank/DDBJ whole genome shotgun (WGS) entry which is preliminary data.</text>
</comment>
<sequence length="315" mass="32066">MAAPPPLASLLLIPLLLVVLAASPPLSAAGDAHPGYSSGEGTCTVDAGAPPAPAAGGLLRERGPGRVIDITHAYVPDLPAFAQGAVTGPVVRLKHSMADGSEYNLSELRMECHTGTHVDAPGHINQGHFAAGLDVDTLDLDLLNVSLCSVAGLLLALLPASSELVAMSLPPPLMAMLLLAVATAPRVLAAGDDGGIAAHPAYADAAGTCGPASAAPAAAEARRLEEYDDGRIVDITHAYRPELPAVGPDGLGPVVFQTMSMANGSICNLSELRMVVHAGTHIDTPGHMIQEHFEAGLDADKLDLAVLNGSSNRAN</sequence>
<reference evidence="6" key="1">
    <citation type="journal article" date="2019" name="Nat. Commun.">
        <title>The genome of broomcorn millet.</title>
        <authorList>
            <person name="Zou C."/>
            <person name="Miki D."/>
            <person name="Li D."/>
            <person name="Tang Q."/>
            <person name="Xiao L."/>
            <person name="Rajput S."/>
            <person name="Deng P."/>
            <person name="Jia W."/>
            <person name="Huang R."/>
            <person name="Zhang M."/>
            <person name="Sun Y."/>
            <person name="Hu J."/>
            <person name="Fu X."/>
            <person name="Schnable P.S."/>
            <person name="Li F."/>
            <person name="Zhang H."/>
            <person name="Feng B."/>
            <person name="Zhu X."/>
            <person name="Liu R."/>
            <person name="Schnable J.C."/>
            <person name="Zhu J.-K."/>
            <person name="Zhang H."/>
        </authorList>
    </citation>
    <scope>NUCLEOTIDE SEQUENCE [LARGE SCALE GENOMIC DNA]</scope>
</reference>
<evidence type="ECO:0000256" key="2">
    <source>
        <dbReference type="ARBA" id="ARBA00007865"/>
    </source>
</evidence>